<dbReference type="EMBL" id="JAIWYE010000031">
    <property type="protein sequence ID" value="MCA4705425.1"/>
    <property type="molecule type" value="Genomic_DNA"/>
</dbReference>
<proteinExistence type="predicted"/>
<dbReference type="RefSeq" id="WP_225449536.1">
    <property type="nucleotide sequence ID" value="NZ_JAIWWM010000011.1"/>
</dbReference>
<accession>A0AAP2LGR2</accession>
<dbReference type="AlphaFoldDB" id="A0AAP2LGR2"/>
<sequence>MKKFIKGYVKKHIPGVTFRSDHVGNLYMIRGNSETYPCIVAHLDQVQREHSKDFKAIETEEIIFGYSPKNRRREGIGADDKNGIWIALKCLEKYECIKVAFFVSEEIGCVGSRNADLGFFEDTRFVIEPDRREYEDLITDISFTSLCSNDFLRDIGFERFGYKEKPGMMTDVLELKERGLGVSCINLSCGYYEPHSDEEFTVKKDLLNCLRLVEHIIENCQSVYPHENLDSGYYNGYYGMDAETEIWDILSCDPNLSVEDLYEMYHTNYPFLEVEDFQRIYNDFNEQMDEEDLWKDMNSKKAVNTKWPWF</sequence>
<name>A0AAP2LGR2_9BACE</name>
<protein>
    <submittedName>
        <fullName evidence="2">Uncharacterized protein</fullName>
    </submittedName>
</protein>
<reference evidence="2" key="1">
    <citation type="submission" date="2023-08" db="EMBL/GenBank/DDBJ databases">
        <title>Mucin Metabolism Genes Underlie the Key Renovations of Bacteroides xylanisolvens Genomes in Captive Great Apes.</title>
        <authorList>
            <person name="Nishida A.H."/>
        </authorList>
    </citation>
    <scope>NUCLEOTIDE SEQUENCE</scope>
    <source>
        <strain evidence="2">P13.H9</strain>
        <strain evidence="1">P19.10B</strain>
    </source>
</reference>
<dbReference type="SUPFAM" id="SSF53187">
    <property type="entry name" value="Zn-dependent exopeptidases"/>
    <property type="match status" value="1"/>
</dbReference>
<evidence type="ECO:0000313" key="1">
    <source>
        <dbReference type="EMBL" id="MCA4522616.1"/>
    </source>
</evidence>
<evidence type="ECO:0000313" key="2">
    <source>
        <dbReference type="EMBL" id="MCA4705425.1"/>
    </source>
</evidence>
<evidence type="ECO:0000313" key="3">
    <source>
        <dbReference type="Proteomes" id="UP001198461"/>
    </source>
</evidence>
<dbReference type="EMBL" id="JAIWWW010000009">
    <property type="protein sequence ID" value="MCA4522616.1"/>
    <property type="molecule type" value="Genomic_DNA"/>
</dbReference>
<gene>
    <name evidence="2" type="ORF">LD004_17620</name>
    <name evidence="1" type="ORF">LDZ35_05245</name>
</gene>
<dbReference type="Gene3D" id="3.40.630.10">
    <property type="entry name" value="Zn peptidases"/>
    <property type="match status" value="1"/>
</dbReference>
<comment type="caution">
    <text evidence="2">The sequence shown here is derived from an EMBL/GenBank/DDBJ whole genome shotgun (WGS) entry which is preliminary data.</text>
</comment>
<dbReference type="Proteomes" id="UP001198461">
    <property type="component" value="Unassembled WGS sequence"/>
</dbReference>
<dbReference type="Proteomes" id="UP001197958">
    <property type="component" value="Unassembled WGS sequence"/>
</dbReference>
<organism evidence="2 3">
    <name type="scientific">Bacteroides xylanisolvens</name>
    <dbReference type="NCBI Taxonomy" id="371601"/>
    <lineage>
        <taxon>Bacteria</taxon>
        <taxon>Pseudomonadati</taxon>
        <taxon>Bacteroidota</taxon>
        <taxon>Bacteroidia</taxon>
        <taxon>Bacteroidales</taxon>
        <taxon>Bacteroidaceae</taxon>
        <taxon>Bacteroides</taxon>
    </lineage>
</organism>